<gene>
    <name evidence="8" type="primary">LOC108998521</name>
</gene>
<keyword evidence="3 4" id="KW-0408">Iron</keyword>
<keyword evidence="5" id="KW-0560">Oxidoreductase</keyword>
<dbReference type="InParanoid" id="A0A6P9EGS6"/>
<evidence type="ECO:0000256" key="3">
    <source>
        <dbReference type="ARBA" id="ARBA00023004"/>
    </source>
</evidence>
<sequence length="527" mass="59356">MSNFLQFLGQHVTTSFFLNPFVLAILSAIFILLMFKWSSTLPSTKHNSPPSPSKLPIIGNLHQLGLQPHRSLRFLAQRHGPLMLLHFGSVPTLVVSSADAAREIMKTHDLIFANRPKSSMFEKLLYNYKDVSMAPYGEYWRQMKSVLCVLHLLSNKRVKSFRGVREEETTLMIQKIKQSCYSSGTVNLSEVFAKLTNDVVCRVSLGRKYSGGEEGGSKFKELLGDFVELLGIISVGDYIPWLAWVSRVNGLDARTEKVATRLDNFLEGVLEEHTNFQKKARSDGHVSPENEDQKDFVDVLLWIQKENVIGFPVERASIKAVILDVFAAGTDTVYTVLEWAMTELLRHPNAMEKVQNEVRGISTGKEREVTEDDLNKMHYLKAVIKETFRLHPPIPLLVPRESTQSVKLQGYDIAAGTQVIVNAWAIGRDPTSWDEPEEFHPERFLTTSIDVKGHDFELIPFGAGRRSCPGIPFALTIIELVLANLVQKFDWALPNEASGQDLDMSESIGLTIHRKFPLTAVATPYFD</sequence>
<dbReference type="SUPFAM" id="SSF48264">
    <property type="entry name" value="Cytochrome P450"/>
    <property type="match status" value="1"/>
</dbReference>
<dbReference type="AlphaFoldDB" id="A0A6P9EGS6"/>
<dbReference type="InterPro" id="IPR017972">
    <property type="entry name" value="Cyt_P450_CS"/>
</dbReference>
<dbReference type="PRINTS" id="PR00385">
    <property type="entry name" value="P450"/>
</dbReference>
<keyword evidence="6" id="KW-1133">Transmembrane helix</keyword>
<dbReference type="PANTHER" id="PTHR47955:SF15">
    <property type="entry name" value="CYTOCHROME P450 71A2-LIKE"/>
    <property type="match status" value="1"/>
</dbReference>
<evidence type="ECO:0000256" key="5">
    <source>
        <dbReference type="RuleBase" id="RU000461"/>
    </source>
</evidence>
<dbReference type="OrthoDB" id="1470350at2759"/>
<dbReference type="GeneID" id="108998521"/>
<dbReference type="PRINTS" id="PR00463">
    <property type="entry name" value="EP450I"/>
</dbReference>
<evidence type="ECO:0000256" key="4">
    <source>
        <dbReference type="PIRSR" id="PIRSR602401-1"/>
    </source>
</evidence>
<feature type="binding site" description="axial binding residue" evidence="4">
    <location>
        <position position="468"/>
    </location>
    <ligand>
        <name>heme</name>
        <dbReference type="ChEBI" id="CHEBI:30413"/>
    </ligand>
    <ligandPart>
        <name>Fe</name>
        <dbReference type="ChEBI" id="CHEBI:18248"/>
    </ligandPart>
</feature>
<dbReference type="PANTHER" id="PTHR47955">
    <property type="entry name" value="CYTOCHROME P450 FAMILY 71 PROTEIN"/>
    <property type="match status" value="1"/>
</dbReference>
<dbReference type="FunFam" id="1.10.630.10:FF:000011">
    <property type="entry name" value="Cytochrome P450 83B1"/>
    <property type="match status" value="1"/>
</dbReference>
<organism evidence="7 8">
    <name type="scientific">Juglans regia</name>
    <name type="common">English walnut</name>
    <dbReference type="NCBI Taxonomy" id="51240"/>
    <lineage>
        <taxon>Eukaryota</taxon>
        <taxon>Viridiplantae</taxon>
        <taxon>Streptophyta</taxon>
        <taxon>Embryophyta</taxon>
        <taxon>Tracheophyta</taxon>
        <taxon>Spermatophyta</taxon>
        <taxon>Magnoliopsida</taxon>
        <taxon>eudicotyledons</taxon>
        <taxon>Gunneridae</taxon>
        <taxon>Pentapetalae</taxon>
        <taxon>rosids</taxon>
        <taxon>fabids</taxon>
        <taxon>Fagales</taxon>
        <taxon>Juglandaceae</taxon>
        <taxon>Juglans</taxon>
    </lineage>
</organism>
<evidence type="ECO:0000256" key="1">
    <source>
        <dbReference type="ARBA" id="ARBA00010617"/>
    </source>
</evidence>
<name>A0A6P9EGS6_JUGRE</name>
<dbReference type="InterPro" id="IPR036396">
    <property type="entry name" value="Cyt_P450_sf"/>
</dbReference>
<proteinExistence type="inferred from homology"/>
<comment type="cofactor">
    <cofactor evidence="4">
        <name>heme</name>
        <dbReference type="ChEBI" id="CHEBI:30413"/>
    </cofactor>
</comment>
<comment type="similarity">
    <text evidence="1 5">Belongs to the cytochrome P450 family.</text>
</comment>
<keyword evidence="6" id="KW-0812">Transmembrane</keyword>
<keyword evidence="2 4" id="KW-0479">Metal-binding</keyword>
<feature type="transmembrane region" description="Helical" evidence="6">
    <location>
        <begin position="16"/>
        <end position="35"/>
    </location>
</feature>
<dbReference type="GO" id="GO:0020037">
    <property type="term" value="F:heme binding"/>
    <property type="evidence" value="ECO:0007669"/>
    <property type="project" value="InterPro"/>
</dbReference>
<dbReference type="GO" id="GO:0005506">
    <property type="term" value="F:iron ion binding"/>
    <property type="evidence" value="ECO:0007669"/>
    <property type="project" value="InterPro"/>
</dbReference>
<evidence type="ECO:0000313" key="7">
    <source>
        <dbReference type="Proteomes" id="UP000235220"/>
    </source>
</evidence>
<keyword evidence="4 5" id="KW-0349">Heme</keyword>
<reference evidence="8" key="1">
    <citation type="submission" date="2025-08" db="UniProtKB">
        <authorList>
            <consortium name="RefSeq"/>
        </authorList>
    </citation>
    <scope>IDENTIFICATION</scope>
    <source>
        <tissue evidence="8">Leaves</tissue>
    </source>
</reference>
<dbReference type="FunCoup" id="A0A6P9EGS6">
    <property type="interactions" value="762"/>
</dbReference>
<dbReference type="Pfam" id="PF00067">
    <property type="entry name" value="p450"/>
    <property type="match status" value="1"/>
</dbReference>
<dbReference type="InterPro" id="IPR002401">
    <property type="entry name" value="Cyt_P450_E_grp-I"/>
</dbReference>
<evidence type="ECO:0000313" key="8">
    <source>
        <dbReference type="RefSeq" id="XP_035542047.1"/>
    </source>
</evidence>
<keyword evidence="6" id="KW-0472">Membrane</keyword>
<accession>A0A6P9EGS6</accession>
<keyword evidence="5" id="KW-0503">Monooxygenase</keyword>
<dbReference type="Proteomes" id="UP000235220">
    <property type="component" value="Chromosome 2"/>
</dbReference>
<dbReference type="CDD" id="cd11072">
    <property type="entry name" value="CYP71-like"/>
    <property type="match status" value="1"/>
</dbReference>
<evidence type="ECO:0000256" key="2">
    <source>
        <dbReference type="ARBA" id="ARBA00022723"/>
    </source>
</evidence>
<keyword evidence="7" id="KW-1185">Reference proteome</keyword>
<dbReference type="GO" id="GO:0016705">
    <property type="term" value="F:oxidoreductase activity, acting on paired donors, with incorporation or reduction of molecular oxygen"/>
    <property type="evidence" value="ECO:0007669"/>
    <property type="project" value="InterPro"/>
</dbReference>
<dbReference type="InterPro" id="IPR001128">
    <property type="entry name" value="Cyt_P450"/>
</dbReference>
<evidence type="ECO:0000256" key="6">
    <source>
        <dbReference type="SAM" id="Phobius"/>
    </source>
</evidence>
<dbReference type="Gene3D" id="1.10.630.10">
    <property type="entry name" value="Cytochrome P450"/>
    <property type="match status" value="1"/>
</dbReference>
<dbReference type="PROSITE" id="PS00086">
    <property type="entry name" value="CYTOCHROME_P450"/>
    <property type="match status" value="1"/>
</dbReference>
<dbReference type="KEGG" id="jre:108998521"/>
<dbReference type="RefSeq" id="XP_035542047.1">
    <property type="nucleotide sequence ID" value="XM_035686154.1"/>
</dbReference>
<protein>
    <submittedName>
        <fullName evidence="8">Cytochrome P450 71A24-like</fullName>
    </submittedName>
</protein>
<dbReference type="GO" id="GO:0004497">
    <property type="term" value="F:monooxygenase activity"/>
    <property type="evidence" value="ECO:0007669"/>
    <property type="project" value="UniProtKB-KW"/>
</dbReference>